<dbReference type="HOGENOM" id="CLU_1493592_0_0_0"/>
<dbReference type="NCBIfam" id="TIGR00426">
    <property type="entry name" value="competence protein ComEA helix-hairpin-helix repeat region"/>
    <property type="match status" value="1"/>
</dbReference>
<sequence>MLRSLLIKVAMLAVTLGSLIWIGSVTPVRQIPSHPVRPAAEVPAPATVRQVSIAPPQAVSPPDGASLVAKVPDVTVAPTVQEFEAPVRQEQPTSSLRPVHREAARQVDLNHATASDLQALPGIGPKLAQRVIDHRTARGPFGKVEDLQQVKGIGRKKFDRLRPHVLVTNTRSLARHKGTL</sequence>
<dbReference type="Gene3D" id="1.10.150.320">
    <property type="entry name" value="Photosystem II 12 kDa extrinsic protein"/>
    <property type="match status" value="1"/>
</dbReference>
<proteinExistence type="predicted"/>
<gene>
    <name evidence="2" type="ORF">NIDE2726</name>
</gene>
<evidence type="ECO:0000313" key="3">
    <source>
        <dbReference type="Proteomes" id="UP000001660"/>
    </source>
</evidence>
<keyword evidence="3" id="KW-1185">Reference proteome</keyword>
<dbReference type="GO" id="GO:0006281">
    <property type="term" value="P:DNA repair"/>
    <property type="evidence" value="ECO:0007669"/>
    <property type="project" value="InterPro"/>
</dbReference>
<dbReference type="Proteomes" id="UP000001660">
    <property type="component" value="Chromosome"/>
</dbReference>
<dbReference type="InterPro" id="IPR010994">
    <property type="entry name" value="RuvA_2-like"/>
</dbReference>
<dbReference type="InterPro" id="IPR003583">
    <property type="entry name" value="Hlx-hairpin-Hlx_DNA-bd_motif"/>
</dbReference>
<dbReference type="AlphaFoldDB" id="D8PGP5"/>
<organism evidence="2 3">
    <name type="scientific">Nitrospira defluvii</name>
    <dbReference type="NCBI Taxonomy" id="330214"/>
    <lineage>
        <taxon>Bacteria</taxon>
        <taxon>Pseudomonadati</taxon>
        <taxon>Nitrospirota</taxon>
        <taxon>Nitrospiria</taxon>
        <taxon>Nitrospirales</taxon>
        <taxon>Nitrospiraceae</taxon>
        <taxon>Nitrospira</taxon>
    </lineage>
</organism>
<dbReference type="GO" id="GO:0015628">
    <property type="term" value="P:protein secretion by the type II secretion system"/>
    <property type="evidence" value="ECO:0007669"/>
    <property type="project" value="TreeGrafter"/>
</dbReference>
<dbReference type="InterPro" id="IPR051675">
    <property type="entry name" value="Endo/Exo/Phosphatase_dom_1"/>
</dbReference>
<accession>D8PGP5</accession>
<dbReference type="InterPro" id="IPR004509">
    <property type="entry name" value="Competence_ComEA_HhH"/>
</dbReference>
<feature type="domain" description="Helix-hairpin-helix DNA-binding motif class 1" evidence="1">
    <location>
        <begin position="115"/>
        <end position="134"/>
    </location>
</feature>
<dbReference type="STRING" id="330214.NIDE2726"/>
<dbReference type="Pfam" id="PF12836">
    <property type="entry name" value="HHH_3"/>
    <property type="match status" value="1"/>
</dbReference>
<name>D8PGP5_9BACT</name>
<dbReference type="PANTHER" id="PTHR21180">
    <property type="entry name" value="ENDONUCLEASE/EXONUCLEASE/PHOSPHATASE FAMILY DOMAIN-CONTAINING PROTEIN 1"/>
    <property type="match status" value="1"/>
</dbReference>
<feature type="domain" description="Helix-hairpin-helix DNA-binding motif class 1" evidence="1">
    <location>
        <begin position="145"/>
        <end position="164"/>
    </location>
</feature>
<dbReference type="GO" id="GO:0003677">
    <property type="term" value="F:DNA binding"/>
    <property type="evidence" value="ECO:0007669"/>
    <property type="project" value="InterPro"/>
</dbReference>
<dbReference type="OrthoDB" id="9790239at2"/>
<evidence type="ECO:0000259" key="1">
    <source>
        <dbReference type="SMART" id="SM00278"/>
    </source>
</evidence>
<dbReference type="EMBL" id="FP929003">
    <property type="protein sequence ID" value="CBK42432.1"/>
    <property type="molecule type" value="Genomic_DNA"/>
</dbReference>
<dbReference type="PANTHER" id="PTHR21180:SF32">
    <property type="entry name" value="ENDONUCLEASE_EXONUCLEASE_PHOSPHATASE FAMILY DOMAIN-CONTAINING PROTEIN 1"/>
    <property type="match status" value="1"/>
</dbReference>
<dbReference type="GO" id="GO:0015627">
    <property type="term" value="C:type II protein secretion system complex"/>
    <property type="evidence" value="ECO:0007669"/>
    <property type="project" value="TreeGrafter"/>
</dbReference>
<reference evidence="2 3" key="1">
    <citation type="journal article" date="2010" name="Proc. Natl. Acad. Sci. U.S.A.">
        <title>A Nitrospira metagenome illuminates the physiology and evolution of globally important nitrite-oxidizing bacteria.</title>
        <authorList>
            <person name="Lucker S."/>
            <person name="Wagner M."/>
            <person name="Maixner F."/>
            <person name="Pelletier E."/>
            <person name="Koch H."/>
            <person name="Vacherie B."/>
            <person name="Rattei T."/>
            <person name="Sinninghe Damste J."/>
            <person name="Spieck E."/>
            <person name="Le Paslier D."/>
            <person name="Daims H."/>
        </authorList>
    </citation>
    <scope>NUCLEOTIDE SEQUENCE [LARGE SCALE GENOMIC DNA]</scope>
</reference>
<protein>
    <recommendedName>
        <fullName evidence="1">Helix-hairpin-helix DNA-binding motif class 1 domain-containing protein</fullName>
    </recommendedName>
</protein>
<dbReference type="KEGG" id="nde:NIDE2726"/>
<evidence type="ECO:0000313" key="2">
    <source>
        <dbReference type="EMBL" id="CBK42432.1"/>
    </source>
</evidence>
<dbReference type="SMART" id="SM00278">
    <property type="entry name" value="HhH1"/>
    <property type="match status" value="2"/>
</dbReference>
<dbReference type="eggNOG" id="COG1555">
    <property type="taxonomic scope" value="Bacteria"/>
</dbReference>
<dbReference type="SUPFAM" id="SSF47781">
    <property type="entry name" value="RuvA domain 2-like"/>
    <property type="match status" value="1"/>
</dbReference>